<feature type="transmembrane region" description="Helical" evidence="1">
    <location>
        <begin position="949"/>
        <end position="968"/>
    </location>
</feature>
<feature type="transmembrane region" description="Helical" evidence="1">
    <location>
        <begin position="520"/>
        <end position="542"/>
    </location>
</feature>
<keyword evidence="3" id="KW-1185">Reference proteome</keyword>
<dbReference type="Gene3D" id="3.30.70.1320">
    <property type="entry name" value="Multidrug efflux transporter AcrB pore domain like"/>
    <property type="match status" value="1"/>
</dbReference>
<dbReference type="STRING" id="1670800.BSQ44_06290"/>
<feature type="transmembrane region" description="Helical" evidence="1">
    <location>
        <begin position="386"/>
        <end position="408"/>
    </location>
</feature>
<proteinExistence type="predicted"/>
<protein>
    <submittedName>
        <fullName evidence="2">RND transporter</fullName>
    </submittedName>
</protein>
<dbReference type="InterPro" id="IPR027463">
    <property type="entry name" value="AcrB_DN_DC_subdom"/>
</dbReference>
<dbReference type="Gene3D" id="3.30.70.1430">
    <property type="entry name" value="Multidrug efflux transporter AcrB pore domain"/>
    <property type="match status" value="2"/>
</dbReference>
<keyword evidence="1" id="KW-0812">Transmembrane</keyword>
<reference evidence="3" key="1">
    <citation type="submission" date="2016-11" db="EMBL/GenBank/DDBJ databases">
        <title>Mesorhizobium oceanicum sp. nov., isolated from deep seawater in South China Sea.</title>
        <authorList>
            <person name="Fu G.-Y."/>
        </authorList>
    </citation>
    <scope>NUCLEOTIDE SEQUENCE [LARGE SCALE GENOMIC DNA]</scope>
    <source>
        <strain evidence="3">B7</strain>
    </source>
</reference>
<name>A0A1L3SNW1_9HYPH</name>
<dbReference type="PRINTS" id="PR00702">
    <property type="entry name" value="ACRIFLAVINRP"/>
</dbReference>
<dbReference type="SUPFAM" id="SSF82693">
    <property type="entry name" value="Multidrug efflux transporter AcrB pore domain, PN1, PN2, PC1 and PC2 subdomains"/>
    <property type="match status" value="3"/>
</dbReference>
<dbReference type="AlphaFoldDB" id="A0A1L3SNW1"/>
<dbReference type="GO" id="GO:0042910">
    <property type="term" value="F:xenobiotic transmembrane transporter activity"/>
    <property type="evidence" value="ECO:0007669"/>
    <property type="project" value="TreeGrafter"/>
</dbReference>
<feature type="transmembrane region" description="Helical" evidence="1">
    <location>
        <begin position="848"/>
        <end position="867"/>
    </location>
</feature>
<gene>
    <name evidence="2" type="ORF">BSQ44_06290</name>
</gene>
<dbReference type="Gene3D" id="3.30.2090.10">
    <property type="entry name" value="Multidrug efflux transporter AcrB TolC docking domain, DN and DC subdomains"/>
    <property type="match status" value="2"/>
</dbReference>
<dbReference type="Gene3D" id="1.20.1640.10">
    <property type="entry name" value="Multidrug efflux transporter AcrB transmembrane domain"/>
    <property type="match status" value="2"/>
</dbReference>
<dbReference type="SUPFAM" id="SSF82714">
    <property type="entry name" value="Multidrug efflux transporter AcrB TolC docking domain, DN and DC subdomains"/>
    <property type="match status" value="2"/>
</dbReference>
<accession>A0A1L3SNW1</accession>
<dbReference type="KEGG" id="meso:BSQ44_06290"/>
<dbReference type="RefSeq" id="WP_072602434.1">
    <property type="nucleotide sequence ID" value="NZ_CP018171.1"/>
</dbReference>
<dbReference type="PANTHER" id="PTHR32063">
    <property type="match status" value="1"/>
</dbReference>
<dbReference type="Pfam" id="PF00873">
    <property type="entry name" value="ACR_tran"/>
    <property type="match status" value="1"/>
</dbReference>
<dbReference type="InterPro" id="IPR001036">
    <property type="entry name" value="Acrflvin-R"/>
</dbReference>
<feature type="transmembrane region" description="Helical" evidence="1">
    <location>
        <begin position="429"/>
        <end position="449"/>
    </location>
</feature>
<evidence type="ECO:0000313" key="2">
    <source>
        <dbReference type="EMBL" id="APH71025.1"/>
    </source>
</evidence>
<dbReference type="SUPFAM" id="SSF82866">
    <property type="entry name" value="Multidrug efflux transporter AcrB transmembrane domain"/>
    <property type="match status" value="2"/>
</dbReference>
<keyword evidence="1" id="KW-1133">Transmembrane helix</keyword>
<dbReference type="OrthoDB" id="9806532at2"/>
<organism evidence="2 3">
    <name type="scientific">Aquibium oceanicum</name>
    <dbReference type="NCBI Taxonomy" id="1670800"/>
    <lineage>
        <taxon>Bacteria</taxon>
        <taxon>Pseudomonadati</taxon>
        <taxon>Pseudomonadota</taxon>
        <taxon>Alphaproteobacteria</taxon>
        <taxon>Hyphomicrobiales</taxon>
        <taxon>Phyllobacteriaceae</taxon>
        <taxon>Aquibium</taxon>
    </lineage>
</organism>
<dbReference type="PANTHER" id="PTHR32063:SF77">
    <property type="entry name" value="ACR FAMILY TRANSPORT PROTEIN"/>
    <property type="match status" value="1"/>
</dbReference>
<sequence length="1020" mass="108517">MNFSAWAIRNPVPPILAFVLLTITGLMAFGRLDVQNFPDMDLPTIQISASLEGAAAAQLETEVARKIEDQLTGMSMLDSVTTTITDGSVTISVAFQVGKDPQTALDEVSNAVDEARSDLPDEMDAPTVSKVNLNGSPLVTYVVSSDKLDEAELSWFIDNDMERAVMKIDGVGEVGRLGGIDREIYVELNEDLLTGLGVGVDVINQRIDQVQSDMSGGEAEINGNSQSVRTLAAVDTVAELREIPIPLPNGGWVRLDEIGDVVDTHADRSSLAYLNGKPVIAAQIKRSKGYSDLAVTESVREAMTEFASANPQVKIEEAYNTILPTEQNYEASMHMLYEGALIAIVVVFLFLFDWRATLLAAIALPLSIIPTFLVMDYLGYSLNTVTLLALSLVVGILVDDAIVEVENIERHLNMGKKPFDAAMEAADEIGLAVIATSMALVAVFLPTAFMGGIPGIIFKQFGITASVAVLFSLLVARLITPMMAAYMMSASGNHATEDGRIMRAYLAVVRGSLRHRWIPFTAVVIFFIATYAIVGHLSTGFFPASDNSQTQVTITTPPGSTLDQTDEVALAASKILGGVDNVRSVFQASGSASTGGGPSGGGSTSSVTSSTLVVDLTPIDDRDITQSEIEADLRKALEGIPGVRIEVGSGGSGTELQLTLAGDDAAALQEAADNLETAVRTIPGIGNVTSSAAVQSPEVIIRPDLARAASLGVTSEAIANAVRLATAGAYDSALSQLNLPERQVPIRAMLSSDNRKSIDEISLIPVSATDGLVTLGTIAEISIGSSPSKINRLDRSRNISITIELNGRNLSDVLAEAKELPAYQNLPNGVDFIEQGDLKRQSELFKSFATAMAIGIFCVYAVLVLLFHDFLQPLTILMALPLALGGALMPLVLSGTSFSMPAVIGLLLLMGIVSKNSILLVEYAIEARRGGMDRIDALIDACHKRSRPILMTTIAMAGGMLPAALSLVDGDPSFRQPMGVVVIGGLITSTLLSLLVIPMVFTFIDDFERFALRLWSKRSH</sequence>
<feature type="transmembrane region" description="Helical" evidence="1">
    <location>
        <begin position="359"/>
        <end position="380"/>
    </location>
</feature>
<feature type="transmembrane region" description="Helical" evidence="1">
    <location>
        <begin position="899"/>
        <end position="925"/>
    </location>
</feature>
<feature type="transmembrane region" description="Helical" evidence="1">
    <location>
        <begin position="335"/>
        <end position="352"/>
    </location>
</feature>
<dbReference type="GO" id="GO:0005886">
    <property type="term" value="C:plasma membrane"/>
    <property type="evidence" value="ECO:0007669"/>
    <property type="project" value="TreeGrafter"/>
</dbReference>
<dbReference type="Gene3D" id="3.30.70.1440">
    <property type="entry name" value="Multidrug efflux transporter AcrB pore domain"/>
    <property type="match status" value="1"/>
</dbReference>
<evidence type="ECO:0000256" key="1">
    <source>
        <dbReference type="SAM" id="Phobius"/>
    </source>
</evidence>
<dbReference type="EMBL" id="CP018171">
    <property type="protein sequence ID" value="APH71025.1"/>
    <property type="molecule type" value="Genomic_DNA"/>
</dbReference>
<feature type="transmembrane region" description="Helical" evidence="1">
    <location>
        <begin position="980"/>
        <end position="1004"/>
    </location>
</feature>
<feature type="transmembrane region" description="Helical" evidence="1">
    <location>
        <begin position="461"/>
        <end position="479"/>
    </location>
</feature>
<feature type="transmembrane region" description="Helical" evidence="1">
    <location>
        <begin position="874"/>
        <end position="893"/>
    </location>
</feature>
<evidence type="ECO:0000313" key="3">
    <source>
        <dbReference type="Proteomes" id="UP000182840"/>
    </source>
</evidence>
<keyword evidence="1" id="KW-0472">Membrane</keyword>
<dbReference type="Proteomes" id="UP000182840">
    <property type="component" value="Chromosome"/>
</dbReference>